<dbReference type="Gene3D" id="1.10.260.40">
    <property type="entry name" value="lambda repressor-like DNA-binding domains"/>
    <property type="match status" value="1"/>
</dbReference>
<dbReference type="CDD" id="cd00093">
    <property type="entry name" value="HTH_XRE"/>
    <property type="match status" value="1"/>
</dbReference>
<dbReference type="PROSITE" id="PS50943">
    <property type="entry name" value="HTH_CROC1"/>
    <property type="match status" value="1"/>
</dbReference>
<dbReference type="InterPro" id="IPR010982">
    <property type="entry name" value="Lambda_DNA-bd_dom_sf"/>
</dbReference>
<gene>
    <name evidence="2" type="ORF">SAMN05216337_107128</name>
</gene>
<name>A0A1G7NMC6_9BRAD</name>
<dbReference type="RefSeq" id="WP_092090185.1">
    <property type="nucleotide sequence ID" value="NZ_FMZW01000071.1"/>
</dbReference>
<dbReference type="InterPro" id="IPR001387">
    <property type="entry name" value="Cro/C1-type_HTH"/>
</dbReference>
<evidence type="ECO:0000259" key="1">
    <source>
        <dbReference type="PROSITE" id="PS50943"/>
    </source>
</evidence>
<dbReference type="Pfam" id="PF13560">
    <property type="entry name" value="HTH_31"/>
    <property type="match status" value="1"/>
</dbReference>
<evidence type="ECO:0000313" key="3">
    <source>
        <dbReference type="Proteomes" id="UP000199245"/>
    </source>
</evidence>
<protein>
    <submittedName>
        <fullName evidence="2">Transcriptional regulator, XRE family</fullName>
    </submittedName>
</protein>
<reference evidence="2 3" key="1">
    <citation type="submission" date="2016-10" db="EMBL/GenBank/DDBJ databases">
        <authorList>
            <person name="de Groot N.N."/>
        </authorList>
    </citation>
    <scope>NUCLEOTIDE SEQUENCE [LARGE SCALE GENOMIC DNA]</scope>
    <source>
        <strain evidence="2 3">R5</strain>
    </source>
</reference>
<dbReference type="AlphaFoldDB" id="A0A1G7NMC6"/>
<evidence type="ECO:0000313" key="2">
    <source>
        <dbReference type="EMBL" id="SDF75132.1"/>
    </source>
</evidence>
<proteinExistence type="predicted"/>
<accession>A0A1G7NMC6</accession>
<dbReference type="SUPFAM" id="SSF47413">
    <property type="entry name" value="lambda repressor-like DNA-binding domains"/>
    <property type="match status" value="1"/>
</dbReference>
<dbReference type="Proteomes" id="UP000199245">
    <property type="component" value="Unassembled WGS sequence"/>
</dbReference>
<dbReference type="SMART" id="SM00530">
    <property type="entry name" value="HTH_XRE"/>
    <property type="match status" value="1"/>
</dbReference>
<feature type="domain" description="HTH cro/C1-type" evidence="1">
    <location>
        <begin position="17"/>
        <end position="71"/>
    </location>
</feature>
<organism evidence="2 3">
    <name type="scientific">Bradyrhizobium brasilense</name>
    <dbReference type="NCBI Taxonomy" id="1419277"/>
    <lineage>
        <taxon>Bacteria</taxon>
        <taxon>Pseudomonadati</taxon>
        <taxon>Pseudomonadota</taxon>
        <taxon>Alphaproteobacteria</taxon>
        <taxon>Hyphomicrobiales</taxon>
        <taxon>Nitrobacteraceae</taxon>
        <taxon>Bradyrhizobium</taxon>
    </lineage>
</organism>
<sequence length="81" mass="9205">MSRTLRSSRHQALKTFLITKRKKAGLTQAEVAKRLRRYQSFVATVEGGQRKIDVVELLAFAEAIGFDPREAIKYLLSVKPD</sequence>
<dbReference type="EMBL" id="FMZW01000071">
    <property type="protein sequence ID" value="SDF75132.1"/>
    <property type="molecule type" value="Genomic_DNA"/>
</dbReference>
<dbReference type="GO" id="GO:0003677">
    <property type="term" value="F:DNA binding"/>
    <property type="evidence" value="ECO:0007669"/>
    <property type="project" value="InterPro"/>
</dbReference>